<proteinExistence type="predicted"/>
<comment type="caution">
    <text evidence="2">The sequence shown here is derived from an EMBL/GenBank/DDBJ whole genome shotgun (WGS) entry which is preliminary data.</text>
</comment>
<dbReference type="Proteomes" id="UP000316079">
    <property type="component" value="Unassembled WGS sequence"/>
</dbReference>
<feature type="compositionally biased region" description="Polar residues" evidence="1">
    <location>
        <begin position="11"/>
        <end position="25"/>
    </location>
</feature>
<gene>
    <name evidence="2" type="ORF">DNTS_031046</name>
</gene>
<accession>A0A553MYN2</accession>
<protein>
    <submittedName>
        <fullName evidence="2">Uncharacterized protein</fullName>
    </submittedName>
</protein>
<feature type="compositionally biased region" description="Basic residues" evidence="1">
    <location>
        <begin position="78"/>
        <end position="87"/>
    </location>
</feature>
<dbReference type="OrthoDB" id="9000293at2759"/>
<name>A0A553MYN2_9TELE</name>
<feature type="region of interest" description="Disordered" evidence="1">
    <location>
        <begin position="56"/>
        <end position="89"/>
    </location>
</feature>
<evidence type="ECO:0000256" key="1">
    <source>
        <dbReference type="SAM" id="MobiDB-lite"/>
    </source>
</evidence>
<reference evidence="2 3" key="1">
    <citation type="journal article" date="2019" name="Sci. Data">
        <title>Hybrid genome assembly and annotation of Danionella translucida.</title>
        <authorList>
            <person name="Kadobianskyi M."/>
            <person name="Schulze L."/>
            <person name="Schuelke M."/>
            <person name="Judkewitz B."/>
        </authorList>
    </citation>
    <scope>NUCLEOTIDE SEQUENCE [LARGE SCALE GENOMIC DNA]</scope>
    <source>
        <strain evidence="2 3">Bolton</strain>
    </source>
</reference>
<feature type="region of interest" description="Disordered" evidence="1">
    <location>
        <begin position="1"/>
        <end position="25"/>
    </location>
</feature>
<evidence type="ECO:0000313" key="3">
    <source>
        <dbReference type="Proteomes" id="UP000316079"/>
    </source>
</evidence>
<dbReference type="AlphaFoldDB" id="A0A553MYN2"/>
<feature type="non-terminal residue" evidence="2">
    <location>
        <position position="1"/>
    </location>
</feature>
<evidence type="ECO:0000313" key="2">
    <source>
        <dbReference type="EMBL" id="TRY58277.1"/>
    </source>
</evidence>
<organism evidence="2 3">
    <name type="scientific">Danionella cerebrum</name>
    <dbReference type="NCBI Taxonomy" id="2873325"/>
    <lineage>
        <taxon>Eukaryota</taxon>
        <taxon>Metazoa</taxon>
        <taxon>Chordata</taxon>
        <taxon>Craniata</taxon>
        <taxon>Vertebrata</taxon>
        <taxon>Euteleostomi</taxon>
        <taxon>Actinopterygii</taxon>
        <taxon>Neopterygii</taxon>
        <taxon>Teleostei</taxon>
        <taxon>Ostariophysi</taxon>
        <taxon>Cypriniformes</taxon>
        <taxon>Danionidae</taxon>
        <taxon>Danioninae</taxon>
        <taxon>Danionella</taxon>
    </lineage>
</organism>
<keyword evidence="3" id="KW-1185">Reference proteome</keyword>
<sequence>ESPPIDGAEQYVSSPSSVKSFIQRSNQTGESVIHSVLSTPSPASLPLLKAPRHCNNPAFLSSRTGRGVQAPHREARNHSRLRNRNHQTSHNYYVTLIHRAILGLGLKS</sequence>
<dbReference type="EMBL" id="SRMA01027197">
    <property type="protein sequence ID" value="TRY58277.1"/>
    <property type="molecule type" value="Genomic_DNA"/>
</dbReference>